<proteinExistence type="predicted"/>
<protein>
    <submittedName>
        <fullName evidence="1">Uncharacterized protein</fullName>
    </submittedName>
</protein>
<gene>
    <name evidence="1" type="ORF">C7402_101319</name>
</gene>
<evidence type="ECO:0000313" key="1">
    <source>
        <dbReference type="EMBL" id="PVX97606.1"/>
    </source>
</evidence>
<keyword evidence="2" id="KW-1185">Reference proteome</keyword>
<dbReference type="Proteomes" id="UP000245712">
    <property type="component" value="Unassembled WGS sequence"/>
</dbReference>
<comment type="caution">
    <text evidence="1">The sequence shown here is derived from an EMBL/GenBank/DDBJ whole genome shotgun (WGS) entry which is preliminary data.</text>
</comment>
<dbReference type="EMBL" id="QEOB01000001">
    <property type="protein sequence ID" value="PVX97606.1"/>
    <property type="molecule type" value="Genomic_DNA"/>
</dbReference>
<name>A0ABX5KVB7_9BURK</name>
<organism evidence="1 2">
    <name type="scientific">Paraburkholderia unamae</name>
    <dbReference type="NCBI Taxonomy" id="219649"/>
    <lineage>
        <taxon>Bacteria</taxon>
        <taxon>Pseudomonadati</taxon>
        <taxon>Pseudomonadota</taxon>
        <taxon>Betaproteobacteria</taxon>
        <taxon>Burkholderiales</taxon>
        <taxon>Burkholderiaceae</taxon>
        <taxon>Paraburkholderia</taxon>
    </lineage>
</organism>
<sequence>MGGRQTGRRARRKTRRDGFFCWSALCGKAFTAIRTCDERSAIGNNMRDRLHAIDDGRKSVNTRPRAALMQAIAPFVLMAVRARH</sequence>
<evidence type="ECO:0000313" key="2">
    <source>
        <dbReference type="Proteomes" id="UP000245712"/>
    </source>
</evidence>
<reference evidence="1 2" key="1">
    <citation type="submission" date="2018-05" db="EMBL/GenBank/DDBJ databases">
        <title>Genomic Encyclopedia of Type Strains, Phase IV (KMG-V): Genome sequencing to study the core and pangenomes of soil and plant-associated prokaryotes.</title>
        <authorList>
            <person name="Whitman W."/>
        </authorList>
    </citation>
    <scope>NUCLEOTIDE SEQUENCE [LARGE SCALE GENOMIC DNA]</scope>
    <source>
        <strain evidence="1 2">SCZa-39</strain>
    </source>
</reference>
<accession>A0ABX5KVB7</accession>